<proteinExistence type="predicted"/>
<name>A0A9K3KCY6_9STRA</name>
<dbReference type="Proteomes" id="UP000693970">
    <property type="component" value="Unassembled WGS sequence"/>
</dbReference>
<keyword evidence="1" id="KW-0732">Signal</keyword>
<evidence type="ECO:0000313" key="2">
    <source>
        <dbReference type="EMBL" id="KAG7340921.1"/>
    </source>
</evidence>
<organism evidence="2 3">
    <name type="scientific">Nitzschia inconspicua</name>
    <dbReference type="NCBI Taxonomy" id="303405"/>
    <lineage>
        <taxon>Eukaryota</taxon>
        <taxon>Sar</taxon>
        <taxon>Stramenopiles</taxon>
        <taxon>Ochrophyta</taxon>
        <taxon>Bacillariophyta</taxon>
        <taxon>Bacillariophyceae</taxon>
        <taxon>Bacillariophycidae</taxon>
        <taxon>Bacillariales</taxon>
        <taxon>Bacillariaceae</taxon>
        <taxon>Nitzschia</taxon>
    </lineage>
</organism>
<dbReference type="OrthoDB" id="48352at2759"/>
<accession>A0A9K3KCY6</accession>
<gene>
    <name evidence="2" type="ORF">IV203_024464</name>
</gene>
<feature type="chain" id="PRO_5039929277" evidence="1">
    <location>
        <begin position="22"/>
        <end position="679"/>
    </location>
</feature>
<dbReference type="EMBL" id="JAGRRH010000027">
    <property type="protein sequence ID" value="KAG7340921.1"/>
    <property type="molecule type" value="Genomic_DNA"/>
</dbReference>
<comment type="caution">
    <text evidence="2">The sequence shown here is derived from an EMBL/GenBank/DDBJ whole genome shotgun (WGS) entry which is preliminary data.</text>
</comment>
<keyword evidence="3" id="KW-1185">Reference proteome</keyword>
<dbReference type="AlphaFoldDB" id="A0A9K3KCY6"/>
<sequence>MKYSLSSIGVLLFAMVAVAQAQERVFVDDMGTRHVFTGKPTLAAEASKGALALHSFGVGEDQLLGVRGLWRVRGSSQDIDNPDPNDIFAPVDPTPEELEFLKSRVNLSPMCFQNLDGCWEDVAHMDFDLLKSLKPDYYLYVSGGADFAVPVVEAYMDAGVPTIFIDTWFEYHPDCPVNKTGTFVNCRYKSMLRLTQRLEELALALTGNTDIPSQAQQEKQQACEAAENFQTSMQSAHERGIRTGVVGAYVSDGIQWNLNEPTQYWQTRTFEELGMPVVHTRSFGWSFDEYNVTTWFINCPPGEPSTDCNDQVAIPVDFWIIDTWTYELGTSDDFKQEFPDRALLAGQYWYYARNDGKLTYAAIATILNEMAERIDAAERIYPATDCVEVDITSEQHVDFTEGGLEAGEYACFNSDLFPEDYTTCPGFSTTTATNGGSVNAAASGVAVFSSISSLVLACLASCLVWPNLVDALTGLTITGVKAFDKEDIPREIESGRMEAIILHEIGHVLGIGTLWEDFNLNVNNEFIGTAGGHWDEDTLDEELMTGFIGDANPLSALTIASLEDLGCEVDDSVADPYCPPKTLVTCTCSAGLISDADDDETLPLSEAGSLVAAEQFGLAVLEAAKLDCITDSSVCDFRDNSIYVGDKLIIVLYQEEGRIYEVLVTLDRNQRSRGTLIRL</sequence>
<protein>
    <submittedName>
        <fullName evidence="2">PKD domain containing protein</fullName>
    </submittedName>
</protein>
<reference evidence="2" key="1">
    <citation type="journal article" date="2021" name="Sci. Rep.">
        <title>Diploid genomic architecture of Nitzschia inconspicua, an elite biomass production diatom.</title>
        <authorList>
            <person name="Oliver A."/>
            <person name="Podell S."/>
            <person name="Pinowska A."/>
            <person name="Traller J.C."/>
            <person name="Smith S.R."/>
            <person name="McClure R."/>
            <person name="Beliaev A."/>
            <person name="Bohutskyi P."/>
            <person name="Hill E.A."/>
            <person name="Rabines A."/>
            <person name="Zheng H."/>
            <person name="Allen L.Z."/>
            <person name="Kuo A."/>
            <person name="Grigoriev I.V."/>
            <person name="Allen A.E."/>
            <person name="Hazlebeck D."/>
            <person name="Allen E.E."/>
        </authorList>
    </citation>
    <scope>NUCLEOTIDE SEQUENCE</scope>
    <source>
        <strain evidence="2">Hildebrandi</strain>
    </source>
</reference>
<reference evidence="2" key="2">
    <citation type="submission" date="2021-04" db="EMBL/GenBank/DDBJ databases">
        <authorList>
            <person name="Podell S."/>
        </authorList>
    </citation>
    <scope>NUCLEOTIDE SEQUENCE</scope>
    <source>
        <strain evidence="2">Hildebrandi</strain>
    </source>
</reference>
<evidence type="ECO:0000256" key="1">
    <source>
        <dbReference type="SAM" id="SignalP"/>
    </source>
</evidence>
<evidence type="ECO:0000313" key="3">
    <source>
        <dbReference type="Proteomes" id="UP000693970"/>
    </source>
</evidence>
<feature type="signal peptide" evidence="1">
    <location>
        <begin position="1"/>
        <end position="21"/>
    </location>
</feature>